<comment type="caution">
    <text evidence="1">The sequence shown here is derived from an EMBL/GenBank/DDBJ whole genome shotgun (WGS) entry which is preliminary data.</text>
</comment>
<evidence type="ECO:0000313" key="1">
    <source>
        <dbReference type="EMBL" id="KAJ7763155.1"/>
    </source>
</evidence>
<protein>
    <submittedName>
        <fullName evidence="1">Uncharacterized protein</fullName>
    </submittedName>
</protein>
<evidence type="ECO:0000313" key="2">
    <source>
        <dbReference type="Proteomes" id="UP001215280"/>
    </source>
</evidence>
<proteinExistence type="predicted"/>
<organism evidence="1 2">
    <name type="scientific">Mycena maculata</name>
    <dbReference type="NCBI Taxonomy" id="230809"/>
    <lineage>
        <taxon>Eukaryota</taxon>
        <taxon>Fungi</taxon>
        <taxon>Dikarya</taxon>
        <taxon>Basidiomycota</taxon>
        <taxon>Agaricomycotina</taxon>
        <taxon>Agaricomycetes</taxon>
        <taxon>Agaricomycetidae</taxon>
        <taxon>Agaricales</taxon>
        <taxon>Marasmiineae</taxon>
        <taxon>Mycenaceae</taxon>
        <taxon>Mycena</taxon>
    </lineage>
</organism>
<reference evidence="1" key="1">
    <citation type="submission" date="2023-03" db="EMBL/GenBank/DDBJ databases">
        <title>Massive genome expansion in bonnet fungi (Mycena s.s.) driven by repeated elements and novel gene families across ecological guilds.</title>
        <authorList>
            <consortium name="Lawrence Berkeley National Laboratory"/>
            <person name="Harder C.B."/>
            <person name="Miyauchi S."/>
            <person name="Viragh M."/>
            <person name="Kuo A."/>
            <person name="Thoen E."/>
            <person name="Andreopoulos B."/>
            <person name="Lu D."/>
            <person name="Skrede I."/>
            <person name="Drula E."/>
            <person name="Henrissat B."/>
            <person name="Morin E."/>
            <person name="Kohler A."/>
            <person name="Barry K."/>
            <person name="LaButti K."/>
            <person name="Morin E."/>
            <person name="Salamov A."/>
            <person name="Lipzen A."/>
            <person name="Mereny Z."/>
            <person name="Hegedus B."/>
            <person name="Baldrian P."/>
            <person name="Stursova M."/>
            <person name="Weitz H."/>
            <person name="Taylor A."/>
            <person name="Grigoriev I.V."/>
            <person name="Nagy L.G."/>
            <person name="Martin F."/>
            <person name="Kauserud H."/>
        </authorList>
    </citation>
    <scope>NUCLEOTIDE SEQUENCE</scope>
    <source>
        <strain evidence="1">CBHHK188m</strain>
    </source>
</reference>
<dbReference type="Proteomes" id="UP001215280">
    <property type="component" value="Unassembled WGS sequence"/>
</dbReference>
<sequence>MTSLPPTVSSPPLLPLPWLPLMTPSTTSLAMAWTSELARQEIQVSWLQRKCARLQHNVNMQRYNANLKSYDVNGQGYNVNTNDCHIPRLPNPNVVQQKRRHVARGRNEVLPPEEVAQTWDLDGPHLW</sequence>
<accession>A0AAD7JI38</accession>
<dbReference type="AlphaFoldDB" id="A0AAD7JI38"/>
<gene>
    <name evidence="1" type="ORF">DFH07DRAFT_770885</name>
</gene>
<name>A0AAD7JI38_9AGAR</name>
<keyword evidence="2" id="KW-1185">Reference proteome</keyword>
<dbReference type="EMBL" id="JARJLG010000041">
    <property type="protein sequence ID" value="KAJ7763155.1"/>
    <property type="molecule type" value="Genomic_DNA"/>
</dbReference>